<evidence type="ECO:0000313" key="3">
    <source>
        <dbReference type="Proteomes" id="UP000475249"/>
    </source>
</evidence>
<feature type="coiled-coil region" evidence="1">
    <location>
        <begin position="46"/>
        <end position="73"/>
    </location>
</feature>
<dbReference type="EMBL" id="WXYO01000002">
    <property type="protein sequence ID" value="NAS11224.1"/>
    <property type="molecule type" value="Genomic_DNA"/>
</dbReference>
<keyword evidence="3" id="KW-1185">Reference proteome</keyword>
<accession>A0A6L9E9C6</accession>
<comment type="caution">
    <text evidence="2">The sequence shown here is derived from an EMBL/GenBank/DDBJ whole genome shotgun (WGS) entry which is preliminary data.</text>
</comment>
<reference evidence="2 3" key="1">
    <citation type="submission" date="2020-01" db="EMBL/GenBank/DDBJ databases">
        <title>Bacteria diversity of Porities sp.</title>
        <authorList>
            <person name="Wang G."/>
        </authorList>
    </citation>
    <scope>NUCLEOTIDE SEQUENCE [LARGE SCALE GENOMIC DNA]</scope>
    <source>
        <strain evidence="2 3">R33</strain>
    </source>
</reference>
<gene>
    <name evidence="2" type="ORF">GTQ38_04380</name>
</gene>
<dbReference type="AlphaFoldDB" id="A0A6L9E9C6"/>
<proteinExistence type="predicted"/>
<dbReference type="Proteomes" id="UP000475249">
    <property type="component" value="Unassembled WGS sequence"/>
</dbReference>
<organism evidence="2 3">
    <name type="scientific">Poritiphilus flavus</name>
    <dbReference type="NCBI Taxonomy" id="2697053"/>
    <lineage>
        <taxon>Bacteria</taxon>
        <taxon>Pseudomonadati</taxon>
        <taxon>Bacteroidota</taxon>
        <taxon>Flavobacteriia</taxon>
        <taxon>Flavobacteriales</taxon>
        <taxon>Flavobacteriaceae</taxon>
        <taxon>Poritiphilus</taxon>
    </lineage>
</organism>
<evidence type="ECO:0000256" key="1">
    <source>
        <dbReference type="SAM" id="Coils"/>
    </source>
</evidence>
<evidence type="ECO:0008006" key="4">
    <source>
        <dbReference type="Google" id="ProtNLM"/>
    </source>
</evidence>
<keyword evidence="1" id="KW-0175">Coiled coil</keyword>
<sequence length="148" mass="17229">MKNTFYISILLVLFCGYISHAQRFEDCTLGLGGKDAQTIVEVFQLNEEQQSKMNAWSAELQTQQKLIEDQIQELFDKHPQSTTEELNTLAVKYKKLKDQIVTISKSFDQKLLATFNERQYERYVALCRAAYRQPMTIPQKVRDSVNPE</sequence>
<protein>
    <recommendedName>
        <fullName evidence="4">LTXXQ motif family protein</fullName>
    </recommendedName>
</protein>
<name>A0A6L9E9C6_9FLAO</name>
<dbReference type="RefSeq" id="WP_161434266.1">
    <property type="nucleotide sequence ID" value="NZ_WXYO01000002.1"/>
</dbReference>
<evidence type="ECO:0000313" key="2">
    <source>
        <dbReference type="EMBL" id="NAS11224.1"/>
    </source>
</evidence>